<keyword evidence="8" id="KW-1185">Reference proteome</keyword>
<keyword evidence="4" id="KW-0611">Plant defense</keyword>
<evidence type="ECO:0000313" key="8">
    <source>
        <dbReference type="Proteomes" id="UP000028999"/>
    </source>
</evidence>
<reference evidence="7 8" key="1">
    <citation type="journal article" date="2014" name="Science">
        <title>Plant genetics. Early allopolyploid evolution in the post-Neolithic Brassica napus oilseed genome.</title>
        <authorList>
            <person name="Chalhoub B."/>
            <person name="Denoeud F."/>
            <person name="Liu S."/>
            <person name="Parkin I.A."/>
            <person name="Tang H."/>
            <person name="Wang X."/>
            <person name="Chiquet J."/>
            <person name="Belcram H."/>
            <person name="Tong C."/>
            <person name="Samans B."/>
            <person name="Correa M."/>
            <person name="Da Silva C."/>
            <person name="Just J."/>
            <person name="Falentin C."/>
            <person name="Koh C.S."/>
            <person name="Le Clainche I."/>
            <person name="Bernard M."/>
            <person name="Bento P."/>
            <person name="Noel B."/>
            <person name="Labadie K."/>
            <person name="Alberti A."/>
            <person name="Charles M."/>
            <person name="Arnaud D."/>
            <person name="Guo H."/>
            <person name="Daviaud C."/>
            <person name="Alamery S."/>
            <person name="Jabbari K."/>
            <person name="Zhao M."/>
            <person name="Edger P.P."/>
            <person name="Chelaifa H."/>
            <person name="Tack D."/>
            <person name="Lassalle G."/>
            <person name="Mestiri I."/>
            <person name="Schnel N."/>
            <person name="Le Paslier M.C."/>
            <person name="Fan G."/>
            <person name="Renault V."/>
            <person name="Bayer P.E."/>
            <person name="Golicz A.A."/>
            <person name="Manoli S."/>
            <person name="Lee T.H."/>
            <person name="Thi V.H."/>
            <person name="Chalabi S."/>
            <person name="Hu Q."/>
            <person name="Fan C."/>
            <person name="Tollenaere R."/>
            <person name="Lu Y."/>
            <person name="Battail C."/>
            <person name="Shen J."/>
            <person name="Sidebottom C.H."/>
            <person name="Wang X."/>
            <person name="Canaguier A."/>
            <person name="Chauveau A."/>
            <person name="Berard A."/>
            <person name="Deniot G."/>
            <person name="Guan M."/>
            <person name="Liu Z."/>
            <person name="Sun F."/>
            <person name="Lim Y.P."/>
            <person name="Lyons E."/>
            <person name="Town C.D."/>
            <person name="Bancroft I."/>
            <person name="Wang X."/>
            <person name="Meng J."/>
            <person name="Ma J."/>
            <person name="Pires J.C."/>
            <person name="King G.J."/>
            <person name="Brunel D."/>
            <person name="Delourme R."/>
            <person name="Renard M."/>
            <person name="Aury J.M."/>
            <person name="Adams K.L."/>
            <person name="Batley J."/>
            <person name="Snowdon R.J."/>
            <person name="Tost J."/>
            <person name="Edwards D."/>
            <person name="Zhou Y."/>
            <person name="Hua W."/>
            <person name="Sharpe A.G."/>
            <person name="Paterson A.H."/>
            <person name="Guan C."/>
            <person name="Wincker P."/>
        </authorList>
    </citation>
    <scope>NUCLEOTIDE SEQUENCE [LARGE SCALE GENOMIC DNA]</scope>
    <source>
        <strain evidence="8">cv. Darmor-bzh</strain>
    </source>
</reference>
<feature type="chain" id="PRO_5044539471" evidence="6">
    <location>
        <begin position="22"/>
        <end position="81"/>
    </location>
</feature>
<protein>
    <submittedName>
        <fullName evidence="7">BnaA06g00520D protein</fullName>
    </submittedName>
</protein>
<evidence type="ECO:0000256" key="5">
    <source>
        <dbReference type="ARBA" id="ARBA00023157"/>
    </source>
</evidence>
<dbReference type="InterPro" id="IPR010851">
    <property type="entry name" value="DEFL"/>
</dbReference>
<evidence type="ECO:0000313" key="7">
    <source>
        <dbReference type="EMBL" id="CDY24054.1"/>
    </source>
</evidence>
<keyword evidence="5" id="KW-1015">Disulfide bond</keyword>
<name>A0A078GFF8_BRANA</name>
<gene>
    <name evidence="7" type="primary">BnaA06g00520D</name>
    <name evidence="7" type="ORF">GSBRNA2T00024585001</name>
</gene>
<accession>A0A078GFF8</accession>
<dbReference type="AlphaFoldDB" id="A0A078GFF8"/>
<sequence>MALSKLQFVVIFVLCSHLVTCQSKGVRENADHPSQCVYRGSCESNRDCKSQCGPPEFPPETIGSCQASPRGHGNICCCAKD</sequence>
<dbReference type="PaxDb" id="3708-A0A078GFF8"/>
<organism evidence="7 8">
    <name type="scientific">Brassica napus</name>
    <name type="common">Rape</name>
    <dbReference type="NCBI Taxonomy" id="3708"/>
    <lineage>
        <taxon>Eukaryota</taxon>
        <taxon>Viridiplantae</taxon>
        <taxon>Streptophyta</taxon>
        <taxon>Embryophyta</taxon>
        <taxon>Tracheophyta</taxon>
        <taxon>Spermatophyta</taxon>
        <taxon>Magnoliopsida</taxon>
        <taxon>eudicotyledons</taxon>
        <taxon>Gunneridae</taxon>
        <taxon>Pentapetalae</taxon>
        <taxon>rosids</taxon>
        <taxon>malvids</taxon>
        <taxon>Brassicales</taxon>
        <taxon>Brassicaceae</taxon>
        <taxon>Brassiceae</taxon>
        <taxon>Brassica</taxon>
    </lineage>
</organism>
<dbReference type="GO" id="GO:0031640">
    <property type="term" value="P:killing of cells of another organism"/>
    <property type="evidence" value="ECO:0007669"/>
    <property type="project" value="UniProtKB-KW"/>
</dbReference>
<evidence type="ECO:0000256" key="2">
    <source>
        <dbReference type="ARBA" id="ARBA00022529"/>
    </source>
</evidence>
<feature type="signal peptide" evidence="6">
    <location>
        <begin position="1"/>
        <end position="21"/>
    </location>
</feature>
<dbReference type="Gramene" id="CDY24054">
    <property type="protein sequence ID" value="CDY24054"/>
    <property type="gene ID" value="GSBRNA2T00024585001"/>
</dbReference>
<proteinExistence type="inferred from homology"/>
<comment type="similarity">
    <text evidence="1">Belongs to the DEFL family.</text>
</comment>
<dbReference type="OMA" id="DCRSQCG"/>
<keyword evidence="2" id="KW-0929">Antimicrobial</keyword>
<dbReference type="PANTHER" id="PTHR48224">
    <property type="entry name" value="DEFENSIN-LIKE PROTEIN 270-RELATED"/>
    <property type="match status" value="1"/>
</dbReference>
<dbReference type="GO" id="GO:0050832">
    <property type="term" value="P:defense response to fungus"/>
    <property type="evidence" value="ECO:0007669"/>
    <property type="project" value="UniProtKB-KW"/>
</dbReference>
<keyword evidence="3" id="KW-0295">Fungicide</keyword>
<evidence type="ECO:0000256" key="4">
    <source>
        <dbReference type="ARBA" id="ARBA00022821"/>
    </source>
</evidence>
<keyword evidence="6" id="KW-0732">Signal</keyword>
<evidence type="ECO:0000256" key="3">
    <source>
        <dbReference type="ARBA" id="ARBA00022577"/>
    </source>
</evidence>
<evidence type="ECO:0000256" key="6">
    <source>
        <dbReference type="SAM" id="SignalP"/>
    </source>
</evidence>
<dbReference type="EMBL" id="LK032153">
    <property type="protein sequence ID" value="CDY24054.1"/>
    <property type="molecule type" value="Genomic_DNA"/>
</dbReference>
<dbReference type="Pfam" id="PF25052">
    <property type="entry name" value="AtDEF-like"/>
    <property type="match status" value="1"/>
</dbReference>
<dbReference type="PANTHER" id="PTHR48224:SF1">
    <property type="entry name" value="DEFENSIN-LIKE PROTEIN 270"/>
    <property type="match status" value="1"/>
</dbReference>
<dbReference type="Proteomes" id="UP000028999">
    <property type="component" value="Unassembled WGS sequence"/>
</dbReference>
<evidence type="ECO:0000256" key="1">
    <source>
        <dbReference type="ARBA" id="ARBA00006722"/>
    </source>
</evidence>